<evidence type="ECO:0000259" key="12">
    <source>
        <dbReference type="PROSITE" id="PS51900"/>
    </source>
</evidence>
<evidence type="ECO:0000256" key="9">
    <source>
        <dbReference type="HAMAP-Rule" id="MF_01808"/>
    </source>
</evidence>
<gene>
    <name evidence="9" type="primary">xerC</name>
    <name evidence="13" type="ordered locus">LFE_1091</name>
</gene>
<keyword evidence="3 9" id="KW-0132">Cell division</keyword>
<dbReference type="PROSITE" id="PS51898">
    <property type="entry name" value="TYR_RECOMBINASE"/>
    <property type="match status" value="1"/>
</dbReference>
<evidence type="ECO:0000256" key="4">
    <source>
        <dbReference type="ARBA" id="ARBA00022829"/>
    </source>
</evidence>
<dbReference type="InterPro" id="IPR010998">
    <property type="entry name" value="Integrase_recombinase_N"/>
</dbReference>
<feature type="domain" description="Core-binding (CB)" evidence="12">
    <location>
        <begin position="3"/>
        <end position="88"/>
    </location>
</feature>
<sequence>MTPGLRDLLDLFEQDLTVGSGSAQNTIRSYLLDLYAFEKYLSEQSQGLSLLDFPESEVLAYFTFRSDLSVRSRSRMLSAIRKWILFLERQGYPGSDLSRIPSPRLSADLPTVLSKEEVRRLLDAPSDDDPEGIRDRAMLALLYASGIRVTELVELTIDRVDLKEAVIRVQGKGDKERLTFMDEEAIERIRTYLEQVREKIARKEKILFLTRLSKGFTRQGVWVMVKKHGKLAGIQSDLTPHTLRHSFATHLLMNGMDIRSIQLLLGHADIQTTEIYTKVDISNLSKELSEKHPRGQADQENPSVTKPDPSQE</sequence>
<evidence type="ECO:0000256" key="6">
    <source>
        <dbReference type="ARBA" id="ARBA00023125"/>
    </source>
</evidence>
<protein>
    <recommendedName>
        <fullName evidence="9">Tyrosine recombinase XerC</fullName>
    </recommendedName>
</protein>
<name>I0IND5_LEPFC</name>
<dbReference type="GO" id="GO:0003677">
    <property type="term" value="F:DNA binding"/>
    <property type="evidence" value="ECO:0007669"/>
    <property type="project" value="UniProtKB-UniRule"/>
</dbReference>
<dbReference type="SUPFAM" id="SSF47823">
    <property type="entry name" value="lambda integrase-like, N-terminal domain"/>
    <property type="match status" value="1"/>
</dbReference>
<keyword evidence="5 9" id="KW-0229">DNA integration</keyword>
<evidence type="ECO:0000256" key="5">
    <source>
        <dbReference type="ARBA" id="ARBA00022908"/>
    </source>
</evidence>
<dbReference type="OrthoDB" id="9801717at2"/>
<dbReference type="Pfam" id="PF02899">
    <property type="entry name" value="Phage_int_SAM_1"/>
    <property type="match status" value="1"/>
</dbReference>
<evidence type="ECO:0000256" key="8">
    <source>
        <dbReference type="ARBA" id="ARBA00023306"/>
    </source>
</evidence>
<dbReference type="Pfam" id="PF00589">
    <property type="entry name" value="Phage_integrase"/>
    <property type="match status" value="1"/>
</dbReference>
<feature type="active site" evidence="9">
    <location>
        <position position="267"/>
    </location>
</feature>
<feature type="domain" description="Tyr recombinase" evidence="11">
    <location>
        <begin position="108"/>
        <end position="289"/>
    </location>
</feature>
<reference evidence="14" key="2">
    <citation type="submission" date="2012-03" db="EMBL/GenBank/DDBJ databases">
        <title>The complete genome sequence of the pioneer microbe on fresh volcanic deposit, Leptospirillum ferrooxidans strain C2-3.</title>
        <authorList>
            <person name="Fujimura R."/>
            <person name="Sato Y."/>
            <person name="Nishizawa T."/>
            <person name="Nanba K."/>
            <person name="Oshima K."/>
            <person name="Hattori M."/>
            <person name="Kamijo T."/>
            <person name="Ohta H."/>
        </authorList>
    </citation>
    <scope>NUCLEOTIDE SEQUENCE [LARGE SCALE GENOMIC DNA]</scope>
    <source>
        <strain evidence="14">C2-3</strain>
    </source>
</reference>
<dbReference type="Gene3D" id="1.10.150.130">
    <property type="match status" value="1"/>
</dbReference>
<comment type="function">
    <text evidence="9">Site-specific tyrosine recombinase, which acts by catalyzing the cutting and rejoining of the recombining DNA molecules. The XerC-XerD complex is essential to convert dimers of the bacterial chromosome into monomers to permit their segregation at cell division. It also contributes to the segregational stability of plasmids.</text>
</comment>
<comment type="subunit">
    <text evidence="9">Forms a cyclic heterotetrameric complex composed of two molecules of XerC and two molecules of XerD.</text>
</comment>
<dbReference type="RefSeq" id="WP_014449274.1">
    <property type="nucleotide sequence ID" value="NC_017094.1"/>
</dbReference>
<dbReference type="Gene3D" id="1.10.443.10">
    <property type="entry name" value="Intergrase catalytic core"/>
    <property type="match status" value="1"/>
</dbReference>
<dbReference type="PANTHER" id="PTHR30349">
    <property type="entry name" value="PHAGE INTEGRASE-RELATED"/>
    <property type="match status" value="1"/>
</dbReference>
<evidence type="ECO:0000259" key="11">
    <source>
        <dbReference type="PROSITE" id="PS51898"/>
    </source>
</evidence>
<dbReference type="Proteomes" id="UP000007382">
    <property type="component" value="Chromosome"/>
</dbReference>
<evidence type="ECO:0000313" key="13">
    <source>
        <dbReference type="EMBL" id="BAM06784.1"/>
    </source>
</evidence>
<dbReference type="InterPro" id="IPR044068">
    <property type="entry name" value="CB"/>
</dbReference>
<dbReference type="STRING" id="1162668.LFE_1091"/>
<feature type="active site" evidence="9">
    <location>
        <position position="244"/>
    </location>
</feature>
<dbReference type="NCBIfam" id="NF001399">
    <property type="entry name" value="PRK00283.1"/>
    <property type="match status" value="1"/>
</dbReference>
<feature type="active site" description="O-(3'-phospho-DNA)-tyrosine intermediate" evidence="9">
    <location>
        <position position="276"/>
    </location>
</feature>
<dbReference type="NCBIfam" id="NF040815">
    <property type="entry name" value="recomb_XerA_Arch"/>
    <property type="match status" value="1"/>
</dbReference>
<dbReference type="AlphaFoldDB" id="I0IND5"/>
<keyword evidence="7 9" id="KW-0233">DNA recombination</keyword>
<comment type="similarity">
    <text evidence="9">Belongs to the 'phage' integrase family. XerC subfamily.</text>
</comment>
<proteinExistence type="inferred from homology"/>
<evidence type="ECO:0000256" key="7">
    <source>
        <dbReference type="ARBA" id="ARBA00023172"/>
    </source>
</evidence>
<evidence type="ECO:0000256" key="2">
    <source>
        <dbReference type="ARBA" id="ARBA00022490"/>
    </source>
</evidence>
<keyword evidence="6 9" id="KW-0238">DNA-binding</keyword>
<dbReference type="HOGENOM" id="CLU_027562_9_2_0"/>
<dbReference type="HAMAP" id="MF_01808">
    <property type="entry name" value="Recomb_XerC_XerD"/>
    <property type="match status" value="1"/>
</dbReference>
<organism evidence="13 14">
    <name type="scientific">Leptospirillum ferrooxidans (strain C2-3)</name>
    <dbReference type="NCBI Taxonomy" id="1162668"/>
    <lineage>
        <taxon>Bacteria</taxon>
        <taxon>Pseudomonadati</taxon>
        <taxon>Nitrospirota</taxon>
        <taxon>Nitrospiria</taxon>
        <taxon>Nitrospirales</taxon>
        <taxon>Nitrospiraceae</taxon>
        <taxon>Leptospirillum</taxon>
    </lineage>
</organism>
<dbReference type="EMBL" id="AP012342">
    <property type="protein sequence ID" value="BAM06784.1"/>
    <property type="molecule type" value="Genomic_DNA"/>
</dbReference>
<evidence type="ECO:0000256" key="10">
    <source>
        <dbReference type="SAM" id="MobiDB-lite"/>
    </source>
</evidence>
<dbReference type="GO" id="GO:0005737">
    <property type="term" value="C:cytoplasm"/>
    <property type="evidence" value="ECO:0007669"/>
    <property type="project" value="UniProtKB-SubCell"/>
</dbReference>
<dbReference type="InterPro" id="IPR002104">
    <property type="entry name" value="Integrase_catalytic"/>
</dbReference>
<dbReference type="CDD" id="cd00798">
    <property type="entry name" value="INT_XerDC_C"/>
    <property type="match status" value="1"/>
</dbReference>
<evidence type="ECO:0000256" key="3">
    <source>
        <dbReference type="ARBA" id="ARBA00022618"/>
    </source>
</evidence>
<dbReference type="InterPro" id="IPR023009">
    <property type="entry name" value="Tyrosine_recombinase_XerC/XerD"/>
</dbReference>
<keyword evidence="2 9" id="KW-0963">Cytoplasm</keyword>
<dbReference type="SUPFAM" id="SSF56349">
    <property type="entry name" value="DNA breaking-rejoining enzymes"/>
    <property type="match status" value="1"/>
</dbReference>
<feature type="region of interest" description="Disordered" evidence="10">
    <location>
        <begin position="286"/>
        <end position="312"/>
    </location>
</feature>
<dbReference type="KEGG" id="lfc:LFE_1091"/>
<dbReference type="GO" id="GO:0051301">
    <property type="term" value="P:cell division"/>
    <property type="evidence" value="ECO:0007669"/>
    <property type="project" value="UniProtKB-KW"/>
</dbReference>
<dbReference type="GO" id="GO:0006313">
    <property type="term" value="P:DNA transposition"/>
    <property type="evidence" value="ECO:0007669"/>
    <property type="project" value="UniProtKB-UniRule"/>
</dbReference>
<dbReference type="PANTHER" id="PTHR30349:SF81">
    <property type="entry name" value="TYROSINE RECOMBINASE XERC"/>
    <property type="match status" value="1"/>
</dbReference>
<feature type="compositionally biased region" description="Polar residues" evidence="10">
    <location>
        <begin position="298"/>
        <end position="312"/>
    </location>
</feature>
<dbReference type="PROSITE" id="PS51900">
    <property type="entry name" value="CB"/>
    <property type="match status" value="1"/>
</dbReference>
<dbReference type="InterPro" id="IPR004107">
    <property type="entry name" value="Integrase_SAM-like_N"/>
</dbReference>
<dbReference type="eggNOG" id="COG4974">
    <property type="taxonomic scope" value="Bacteria"/>
</dbReference>
<feature type="active site" evidence="9">
    <location>
        <position position="172"/>
    </location>
</feature>
<dbReference type="GO" id="GO:0009037">
    <property type="term" value="F:tyrosine-based site-specific recombinase activity"/>
    <property type="evidence" value="ECO:0007669"/>
    <property type="project" value="UniProtKB-UniRule"/>
</dbReference>
<keyword evidence="4 9" id="KW-0159">Chromosome partition</keyword>
<feature type="active site" evidence="9">
    <location>
        <position position="148"/>
    </location>
</feature>
<evidence type="ECO:0000256" key="1">
    <source>
        <dbReference type="ARBA" id="ARBA00004496"/>
    </source>
</evidence>
<dbReference type="InterPro" id="IPR011010">
    <property type="entry name" value="DNA_brk_join_enz"/>
</dbReference>
<dbReference type="GO" id="GO:0007059">
    <property type="term" value="P:chromosome segregation"/>
    <property type="evidence" value="ECO:0007669"/>
    <property type="project" value="UniProtKB-UniRule"/>
</dbReference>
<dbReference type="InterPro" id="IPR050090">
    <property type="entry name" value="Tyrosine_recombinase_XerCD"/>
</dbReference>
<feature type="active site" evidence="9">
    <location>
        <position position="241"/>
    </location>
</feature>
<accession>I0IND5</accession>
<keyword evidence="8 9" id="KW-0131">Cell cycle</keyword>
<reference evidence="13 14" key="1">
    <citation type="journal article" date="2012" name="J. Bacteriol.">
        <title>Complete Genome Sequence of Leptospirillum ferrooxidans Strain C2-3, Isolated from a Fresh Volcanic Ash Deposit on the Island of Miyake, Japan.</title>
        <authorList>
            <person name="Fujimura R."/>
            <person name="Sato Y."/>
            <person name="Nishizawa T."/>
            <person name="Oshima K."/>
            <person name="Kim S.-W."/>
            <person name="Hattori M."/>
            <person name="Kamijo T."/>
            <person name="Ohta H."/>
        </authorList>
    </citation>
    <scope>NUCLEOTIDE SEQUENCE [LARGE SCALE GENOMIC DNA]</scope>
    <source>
        <strain evidence="13 14">C2-3</strain>
    </source>
</reference>
<keyword evidence="14" id="KW-1185">Reference proteome</keyword>
<dbReference type="InterPro" id="IPR013762">
    <property type="entry name" value="Integrase-like_cat_sf"/>
</dbReference>
<evidence type="ECO:0000313" key="14">
    <source>
        <dbReference type="Proteomes" id="UP000007382"/>
    </source>
</evidence>
<comment type="subcellular location">
    <subcellularLocation>
        <location evidence="1 9">Cytoplasm</location>
    </subcellularLocation>
</comment>
<dbReference type="PATRIC" id="fig|1162668.3.peg.1265"/>
<feature type="compositionally biased region" description="Basic and acidic residues" evidence="10">
    <location>
        <begin position="287"/>
        <end position="297"/>
    </location>
</feature>